<protein>
    <submittedName>
        <fullName evidence="1">Uncharacterized protein</fullName>
    </submittedName>
</protein>
<gene>
    <name evidence="1" type="ORF">UFOVP348_11</name>
</gene>
<sequence>MDEHQMRIENIEFRQLGNGRNPEIIQYCDTSESLCFTLCWWGRDKDGYSLEFIGSRPFEYDCTERLWQLMQYGQKVLDAQFDLEYYKDQK</sequence>
<proteinExistence type="predicted"/>
<name>A0A6J5M189_9CAUD</name>
<organism evidence="1">
    <name type="scientific">uncultured Caudovirales phage</name>
    <dbReference type="NCBI Taxonomy" id="2100421"/>
    <lineage>
        <taxon>Viruses</taxon>
        <taxon>Duplodnaviria</taxon>
        <taxon>Heunggongvirae</taxon>
        <taxon>Uroviricota</taxon>
        <taxon>Caudoviricetes</taxon>
        <taxon>Peduoviridae</taxon>
        <taxon>Maltschvirus</taxon>
        <taxon>Maltschvirus maltsch</taxon>
    </lineage>
</organism>
<accession>A0A6J5M189</accession>
<reference evidence="1" key="1">
    <citation type="submission" date="2020-04" db="EMBL/GenBank/DDBJ databases">
        <authorList>
            <person name="Chiriac C."/>
            <person name="Salcher M."/>
            <person name="Ghai R."/>
            <person name="Kavagutti S V."/>
        </authorList>
    </citation>
    <scope>NUCLEOTIDE SEQUENCE</scope>
</reference>
<dbReference type="EMBL" id="LR796364">
    <property type="protein sequence ID" value="CAB4138856.1"/>
    <property type="molecule type" value="Genomic_DNA"/>
</dbReference>
<evidence type="ECO:0000313" key="1">
    <source>
        <dbReference type="EMBL" id="CAB4138856.1"/>
    </source>
</evidence>